<comment type="caution">
    <text evidence="1">The sequence shown here is derived from an EMBL/GenBank/DDBJ whole genome shotgun (WGS) entry which is preliminary data.</text>
</comment>
<reference evidence="1" key="1">
    <citation type="journal article" date="2015" name="Nature">
        <title>Complex archaea that bridge the gap between prokaryotes and eukaryotes.</title>
        <authorList>
            <person name="Spang A."/>
            <person name="Saw J.H."/>
            <person name="Jorgensen S.L."/>
            <person name="Zaremba-Niedzwiedzka K."/>
            <person name="Martijn J."/>
            <person name="Lind A.E."/>
            <person name="van Eijk R."/>
            <person name="Schleper C."/>
            <person name="Guy L."/>
            <person name="Ettema T.J."/>
        </authorList>
    </citation>
    <scope>NUCLEOTIDE SEQUENCE</scope>
</reference>
<sequence length="85" mass="9541">MVTGVGAEKQQTILELAQQNLGLVREAQSLLEEHFNRVPSSVSDKAEKPQNPNVLDEIIDEQRDCRGKLKSMLTFLSTEVIPKIH</sequence>
<dbReference type="AlphaFoldDB" id="A0A0F9VMN8"/>
<name>A0A0F9VMN8_9ZZZZ</name>
<dbReference type="EMBL" id="LAZR01000321">
    <property type="protein sequence ID" value="KKN74751.1"/>
    <property type="molecule type" value="Genomic_DNA"/>
</dbReference>
<evidence type="ECO:0000313" key="1">
    <source>
        <dbReference type="EMBL" id="KKN74751.1"/>
    </source>
</evidence>
<gene>
    <name evidence="1" type="ORF">LCGC14_0387930</name>
</gene>
<proteinExistence type="predicted"/>
<organism evidence="1">
    <name type="scientific">marine sediment metagenome</name>
    <dbReference type="NCBI Taxonomy" id="412755"/>
    <lineage>
        <taxon>unclassified sequences</taxon>
        <taxon>metagenomes</taxon>
        <taxon>ecological metagenomes</taxon>
    </lineage>
</organism>
<accession>A0A0F9VMN8</accession>
<protein>
    <submittedName>
        <fullName evidence="1">Uncharacterized protein</fullName>
    </submittedName>
</protein>